<dbReference type="InterPro" id="IPR022635">
    <property type="entry name" value="DNA_polIII_beta_C"/>
</dbReference>
<keyword evidence="7 10" id="KW-0235">DNA replication</keyword>
<dbReference type="NCBIfam" id="TIGR00663">
    <property type="entry name" value="dnan"/>
    <property type="match status" value="1"/>
</dbReference>
<dbReference type="PANTHER" id="PTHR30478">
    <property type="entry name" value="DNA POLYMERASE III SUBUNIT BETA"/>
    <property type="match status" value="1"/>
</dbReference>
<dbReference type="GO" id="GO:0006271">
    <property type="term" value="P:DNA strand elongation involved in DNA replication"/>
    <property type="evidence" value="ECO:0007669"/>
    <property type="project" value="TreeGrafter"/>
</dbReference>
<dbReference type="EMBL" id="ACRF02000016">
    <property type="protein sequence ID" value="EEW92845.1"/>
    <property type="molecule type" value="Genomic_DNA"/>
</dbReference>
<dbReference type="Gene3D" id="3.70.10.10">
    <property type="match status" value="1"/>
</dbReference>
<evidence type="ECO:0000256" key="10">
    <source>
        <dbReference type="PIRNR" id="PIRNR000804"/>
    </source>
</evidence>
<dbReference type="CDD" id="cd00140">
    <property type="entry name" value="beta_clamp"/>
    <property type="match status" value="1"/>
</dbReference>
<comment type="function">
    <text evidence="10">Confers DNA tethering and processivity to DNA polymerases and other proteins. Acts as a clamp, forming a ring around DNA (a reaction catalyzed by the clamp-loading complex) which diffuses in an ATP-independent manner freely and bidirectionally along dsDNA. Initially characterized for its ability to contact the catalytic subunit of DNA polymerase III (Pol III), a complex, multichain enzyme responsible for most of the replicative synthesis in bacteria; Pol III exhibits 3'-5' exonuclease proofreading activity. The beta chain is required for initiation of replication as well as for processivity of DNA replication.</text>
</comment>
<dbReference type="Pfam" id="PF02767">
    <property type="entry name" value="DNA_pol3_beta_2"/>
    <property type="match status" value="1"/>
</dbReference>
<dbReference type="STRING" id="626369.HMPREF0446_00833"/>
<evidence type="ECO:0000256" key="4">
    <source>
        <dbReference type="ARBA" id="ARBA00022490"/>
    </source>
</evidence>
<keyword evidence="6 10" id="KW-0548">Nucleotidyltransferase</keyword>
<accession>D0BMB0</accession>
<evidence type="ECO:0000256" key="2">
    <source>
        <dbReference type="ARBA" id="ARBA00010752"/>
    </source>
</evidence>
<dbReference type="Proteomes" id="UP000002939">
    <property type="component" value="Unassembled WGS sequence"/>
</dbReference>
<evidence type="ECO:0000259" key="12">
    <source>
        <dbReference type="Pfam" id="PF02767"/>
    </source>
</evidence>
<dbReference type="PIRSF" id="PIRSF000804">
    <property type="entry name" value="DNA_pol_III_b"/>
    <property type="match status" value="1"/>
</dbReference>
<dbReference type="GO" id="GO:0008408">
    <property type="term" value="F:3'-5' exonuclease activity"/>
    <property type="evidence" value="ECO:0007669"/>
    <property type="project" value="InterPro"/>
</dbReference>
<reference evidence="14" key="2">
    <citation type="submission" date="2011-10" db="EMBL/GenBank/DDBJ databases">
        <title>The Genome Sequence of Granulicatella elegans ATCC 700633.</title>
        <authorList>
            <consortium name="The Broad Institute Genome Sequencing Platform"/>
            <consortium name="The Broad Institute Genome Sequencing Center for Infectious Disease"/>
            <person name="Earl A."/>
            <person name="Ward D."/>
            <person name="Feldgarden M."/>
            <person name="Gevers D."/>
            <person name="Sibley C.D."/>
            <person name="Field T.R."/>
            <person name="Grinwis M."/>
            <person name="Eshaghurshan C.S."/>
            <person name="Surette M.G."/>
            <person name="Young S.K."/>
            <person name="Zeng Q."/>
            <person name="Gargeya S."/>
            <person name="Fitzgerald M."/>
            <person name="Haas B."/>
            <person name="Abouelleil A."/>
            <person name="Alvarado L."/>
            <person name="Arachchi H.M."/>
            <person name="Berlin A."/>
            <person name="Brown A."/>
            <person name="Chapman S.B."/>
            <person name="Chen Z."/>
            <person name="Dunbar C."/>
            <person name="Freedman E."/>
            <person name="Gearin G."/>
            <person name="Goldberg J."/>
            <person name="Griggs A."/>
            <person name="Gujja S."/>
            <person name="Heiman D."/>
            <person name="Howarth C."/>
            <person name="Larson L."/>
            <person name="Lui A."/>
            <person name="MacDonald P.J.P."/>
            <person name="Montmayeur A."/>
            <person name="Murphy C."/>
            <person name="Neiman D."/>
            <person name="Pearson M."/>
            <person name="Priest M."/>
            <person name="Roberts A."/>
            <person name="Saif S."/>
            <person name="Shea T."/>
            <person name="Shenoy N."/>
            <person name="Sisk P."/>
            <person name="Stolte C."/>
            <person name="Sykes S."/>
            <person name="Wortman J."/>
            <person name="Nusbaum C."/>
            <person name="Birren B."/>
        </authorList>
    </citation>
    <scope>NUCLEOTIDE SEQUENCE [LARGE SCALE GENOMIC DNA]</scope>
    <source>
        <strain evidence="14">ATCC 700633</strain>
    </source>
</reference>
<dbReference type="Pfam" id="PF00712">
    <property type="entry name" value="DNA_pol3_beta"/>
    <property type="match status" value="1"/>
</dbReference>
<evidence type="ECO:0000256" key="7">
    <source>
        <dbReference type="ARBA" id="ARBA00022705"/>
    </source>
</evidence>
<evidence type="ECO:0000256" key="6">
    <source>
        <dbReference type="ARBA" id="ARBA00022695"/>
    </source>
</evidence>
<feature type="domain" description="DNA polymerase III beta sliding clamp central" evidence="12">
    <location>
        <begin position="136"/>
        <end position="252"/>
    </location>
</feature>
<sequence length="385" mass="42566">MKFSINRQAFLKNLADVQRAIPSKTTIPILTGIKLVVSQEGITLTGSDSEVSIEIFLPVEHEELQLSIVETGSIVLPARFFGEIVKKLPQNTFTLETNEQLQATITAGSAAFTLNGLSAHDYPQLPEVEKDHVLTLPVPLFRQVILQTSIAVSTAESRPILTGIHMVIANNQLKAVATDSHRLSQRIIPLEMPETSNALTFEITLPGKTLIELSRIIDGLETIDFAITENQVLFQTETLSFYSRLLEGRYPDTDRLINDQFNTAITVVASDLVAAVDRASLMSHTDKNNIATLSINENRILLTGNSPEIGKVEEEITVENYEGASLDVSFNPDYLKDALRLFGSSEATIQFLEANRPFTLTLKDNHSDIPYSFIQLVTPVRTFNG</sequence>
<dbReference type="GO" id="GO:0009360">
    <property type="term" value="C:DNA polymerase III complex"/>
    <property type="evidence" value="ECO:0007669"/>
    <property type="project" value="InterPro"/>
</dbReference>
<dbReference type="InterPro" id="IPR001001">
    <property type="entry name" value="DNA_polIII_beta"/>
</dbReference>
<evidence type="ECO:0000256" key="1">
    <source>
        <dbReference type="ARBA" id="ARBA00004496"/>
    </source>
</evidence>
<dbReference type="OrthoDB" id="8421503at2"/>
<proteinExistence type="inferred from homology"/>
<dbReference type="GO" id="GO:0003887">
    <property type="term" value="F:DNA-directed DNA polymerase activity"/>
    <property type="evidence" value="ECO:0007669"/>
    <property type="project" value="UniProtKB-UniRule"/>
</dbReference>
<protein>
    <recommendedName>
        <fullName evidence="3 10">Beta sliding clamp</fullName>
    </recommendedName>
</protein>
<evidence type="ECO:0000256" key="3">
    <source>
        <dbReference type="ARBA" id="ARBA00021035"/>
    </source>
</evidence>
<keyword evidence="9" id="KW-0238">DNA-binding</keyword>
<dbReference type="InterPro" id="IPR022637">
    <property type="entry name" value="DNA_polIII_beta_cen"/>
</dbReference>
<comment type="similarity">
    <text evidence="2 10">Belongs to the beta sliding clamp family.</text>
</comment>
<keyword evidence="8 10" id="KW-0239">DNA-directed DNA polymerase</keyword>
<feature type="domain" description="DNA polymerase III beta sliding clamp C-terminal" evidence="13">
    <location>
        <begin position="255"/>
        <end position="366"/>
    </location>
</feature>
<dbReference type="GO" id="GO:0005737">
    <property type="term" value="C:cytoplasm"/>
    <property type="evidence" value="ECO:0007669"/>
    <property type="project" value="UniProtKB-SubCell"/>
</dbReference>
<keyword evidence="4 10" id="KW-0963">Cytoplasm</keyword>
<evidence type="ECO:0000259" key="13">
    <source>
        <dbReference type="Pfam" id="PF02768"/>
    </source>
</evidence>
<dbReference type="Gene3D" id="3.10.150.10">
    <property type="entry name" value="DNA Polymerase III, subunit A, domain 2"/>
    <property type="match status" value="1"/>
</dbReference>
<evidence type="ECO:0000256" key="8">
    <source>
        <dbReference type="ARBA" id="ARBA00022932"/>
    </source>
</evidence>
<dbReference type="InterPro" id="IPR046938">
    <property type="entry name" value="DNA_clamp_sf"/>
</dbReference>
<evidence type="ECO:0000313" key="15">
    <source>
        <dbReference type="Proteomes" id="UP000002939"/>
    </source>
</evidence>
<evidence type="ECO:0000256" key="9">
    <source>
        <dbReference type="ARBA" id="ARBA00023125"/>
    </source>
</evidence>
<comment type="subcellular location">
    <subcellularLocation>
        <location evidence="1 10">Cytoplasm</location>
    </subcellularLocation>
</comment>
<comment type="caution">
    <text evidence="14">The sequence shown here is derived from an EMBL/GenBank/DDBJ whole genome shotgun (WGS) entry which is preliminary data.</text>
</comment>
<reference evidence="14" key="1">
    <citation type="submission" date="2009-09" db="EMBL/GenBank/DDBJ databases">
        <authorList>
            <consortium name="The Broad Institute Genome Sequencing Platform"/>
            <person name="Ward D."/>
            <person name="Feldgarden M."/>
            <person name="Earl A."/>
            <person name="Young S.K."/>
            <person name="Zeng Q."/>
            <person name="Koehrsen M."/>
            <person name="Alvarado L."/>
            <person name="Berlin A."/>
            <person name="Bochicchio J."/>
            <person name="Borenstein D."/>
            <person name="Chapman S.B."/>
            <person name="Chen Z."/>
            <person name="Engels R."/>
            <person name="Freedman E."/>
            <person name="Gellesch M."/>
            <person name="Goldberg J."/>
            <person name="Griggs A."/>
            <person name="Gujja S."/>
            <person name="Heilman E."/>
            <person name="Heiman D."/>
            <person name="Hepburn T."/>
            <person name="Howarth C."/>
            <person name="Jen D."/>
            <person name="Larson L."/>
            <person name="Lewis B."/>
            <person name="Mehta T."/>
            <person name="Park D."/>
            <person name="Pearson M."/>
            <person name="Roberts A."/>
            <person name="Saif S."/>
            <person name="Shea T."/>
            <person name="Shenoy N."/>
            <person name="Sisk P."/>
            <person name="Stolte C."/>
            <person name="Sykes S."/>
            <person name="Thomson T."/>
            <person name="Walk T."/>
            <person name="White J."/>
            <person name="Yandava C."/>
            <person name="Sibley C.D."/>
            <person name="Field T.R."/>
            <person name="Grinwis M."/>
            <person name="Eshaghurshan C.S."/>
            <person name="Surette M.G."/>
            <person name="Haas B."/>
            <person name="Nusbaum C."/>
            <person name="Birren B."/>
        </authorList>
    </citation>
    <scope>NUCLEOTIDE SEQUENCE [LARGE SCALE GENOMIC DNA]</scope>
    <source>
        <strain evidence="14">ATCC 700633</strain>
    </source>
</reference>
<dbReference type="AlphaFoldDB" id="D0BMB0"/>
<dbReference type="HOGENOM" id="CLU_038149_2_0_9"/>
<evidence type="ECO:0000256" key="5">
    <source>
        <dbReference type="ARBA" id="ARBA00022679"/>
    </source>
</evidence>
<keyword evidence="5 10" id="KW-0808">Transferase</keyword>
<comment type="subunit">
    <text evidence="10">Forms a ring-shaped head-to-tail homodimer around DNA.</text>
</comment>
<dbReference type="SUPFAM" id="SSF55979">
    <property type="entry name" value="DNA clamp"/>
    <property type="match status" value="3"/>
</dbReference>
<name>D0BMB0_9LACT</name>
<dbReference type="GO" id="GO:0003677">
    <property type="term" value="F:DNA binding"/>
    <property type="evidence" value="ECO:0007669"/>
    <property type="project" value="UniProtKB-UniRule"/>
</dbReference>
<dbReference type="RefSeq" id="WP_006703106.1">
    <property type="nucleotide sequence ID" value="NZ_KI391971.1"/>
</dbReference>
<dbReference type="SMART" id="SM00480">
    <property type="entry name" value="POL3Bc"/>
    <property type="match status" value="1"/>
</dbReference>
<dbReference type="Pfam" id="PF02768">
    <property type="entry name" value="DNA_pol3_beta_3"/>
    <property type="match status" value="1"/>
</dbReference>
<evidence type="ECO:0000313" key="14">
    <source>
        <dbReference type="EMBL" id="EEW92845.1"/>
    </source>
</evidence>
<dbReference type="FunFam" id="3.10.150.10:FF:000007">
    <property type="entry name" value="Beta sliding clamp"/>
    <property type="match status" value="1"/>
</dbReference>
<evidence type="ECO:0000259" key="11">
    <source>
        <dbReference type="Pfam" id="PF00712"/>
    </source>
</evidence>
<dbReference type="eggNOG" id="COG0592">
    <property type="taxonomic scope" value="Bacteria"/>
</dbReference>
<keyword evidence="15" id="KW-1185">Reference proteome</keyword>
<dbReference type="InterPro" id="IPR022634">
    <property type="entry name" value="DNA_polIII_beta_N"/>
</dbReference>
<organism evidence="14 15">
    <name type="scientific">Granulicatella elegans ATCC 700633</name>
    <dbReference type="NCBI Taxonomy" id="626369"/>
    <lineage>
        <taxon>Bacteria</taxon>
        <taxon>Bacillati</taxon>
        <taxon>Bacillota</taxon>
        <taxon>Bacilli</taxon>
        <taxon>Lactobacillales</taxon>
        <taxon>Carnobacteriaceae</taxon>
        <taxon>Granulicatella</taxon>
    </lineage>
</organism>
<dbReference type="PANTHER" id="PTHR30478:SF0">
    <property type="entry name" value="BETA SLIDING CLAMP"/>
    <property type="match status" value="1"/>
</dbReference>
<gene>
    <name evidence="14" type="ORF">HMPREF0446_00833</name>
</gene>
<feature type="domain" description="DNA polymerase III beta sliding clamp N-terminal" evidence="11">
    <location>
        <begin position="1"/>
        <end position="126"/>
    </location>
</feature>